<dbReference type="InterPro" id="IPR036188">
    <property type="entry name" value="FAD/NAD-bd_sf"/>
</dbReference>
<reference evidence="8 9" key="1">
    <citation type="journal article" date="2013" name="Genome Announc.">
        <title>Draft Genome Sequence of the Lignocellulose Decomposer Thermobifida fusca Strain TM51.</title>
        <authorList>
            <person name="Toth A."/>
            <person name="Barna T."/>
            <person name="Nagy I."/>
            <person name="Horvath B."/>
            <person name="Nagy I."/>
            <person name="Tancsics A."/>
            <person name="Kriszt B."/>
            <person name="Baka E."/>
            <person name="Fekete C."/>
            <person name="Kukolya J."/>
        </authorList>
    </citation>
    <scope>NUCLEOTIDE SEQUENCE [LARGE SCALE GENOMIC DNA]</scope>
    <source>
        <strain evidence="8 9">TM51</strain>
    </source>
</reference>
<keyword evidence="7 8" id="KW-0503">Monooxygenase</keyword>
<gene>
    <name evidence="8" type="ORF">TM51_08771</name>
</gene>
<dbReference type="Proteomes" id="UP000014184">
    <property type="component" value="Unassembled WGS sequence"/>
</dbReference>
<evidence type="ECO:0000256" key="5">
    <source>
        <dbReference type="ARBA" id="ARBA00022857"/>
    </source>
</evidence>
<keyword evidence="4" id="KW-0274">FAD</keyword>
<dbReference type="EMBL" id="AOSG01000046">
    <property type="protein sequence ID" value="EOR71235.1"/>
    <property type="molecule type" value="Genomic_DNA"/>
</dbReference>
<name>A0A9P2WQJ1_THEFU</name>
<dbReference type="Gene3D" id="3.50.50.60">
    <property type="entry name" value="FAD/NAD(P)-binding domain"/>
    <property type="match status" value="2"/>
</dbReference>
<evidence type="ECO:0000256" key="6">
    <source>
        <dbReference type="ARBA" id="ARBA00023002"/>
    </source>
</evidence>
<evidence type="ECO:0000313" key="9">
    <source>
        <dbReference type="Proteomes" id="UP000014184"/>
    </source>
</evidence>
<keyword evidence="6" id="KW-0560">Oxidoreductase</keyword>
<dbReference type="Pfam" id="PF13738">
    <property type="entry name" value="Pyr_redox_3"/>
    <property type="match status" value="1"/>
</dbReference>
<dbReference type="PANTHER" id="PTHR42877">
    <property type="entry name" value="L-ORNITHINE N(5)-MONOOXYGENASE-RELATED"/>
    <property type="match status" value="1"/>
</dbReference>
<dbReference type="RefSeq" id="WP_016188776.1">
    <property type="nucleotide sequence ID" value="NZ_AOSG01000046.1"/>
</dbReference>
<keyword evidence="5" id="KW-0521">NADP</keyword>
<proteinExistence type="inferred from homology"/>
<keyword evidence="3" id="KW-0285">Flavoprotein</keyword>
<evidence type="ECO:0000256" key="1">
    <source>
        <dbReference type="ARBA" id="ARBA00001974"/>
    </source>
</evidence>
<accession>A0A9P2WQJ1</accession>
<evidence type="ECO:0000313" key="8">
    <source>
        <dbReference type="EMBL" id="EOR71235.1"/>
    </source>
</evidence>
<organism evidence="8 9">
    <name type="scientific">Thermobifida fusca TM51</name>
    <dbReference type="NCBI Taxonomy" id="1169414"/>
    <lineage>
        <taxon>Bacteria</taxon>
        <taxon>Bacillati</taxon>
        <taxon>Actinomycetota</taxon>
        <taxon>Actinomycetes</taxon>
        <taxon>Streptosporangiales</taxon>
        <taxon>Nocardiopsidaceae</taxon>
        <taxon>Thermobifida</taxon>
    </lineage>
</organism>
<evidence type="ECO:0000256" key="4">
    <source>
        <dbReference type="ARBA" id="ARBA00022827"/>
    </source>
</evidence>
<comment type="cofactor">
    <cofactor evidence="1">
        <name>FAD</name>
        <dbReference type="ChEBI" id="CHEBI:57692"/>
    </cofactor>
</comment>
<sequence>MGSTATPAAPHVRIAIIGSGFGGIGLGVRLRQAGQTDFVILERAGDVGGTWRDNTYPGCACDVPSHLYSFSFAPNPHWPRSFSGQPHIRAYLEDVTDRFGLRPHIRTGHEVVEARWDPAQLRWTVRTTATTYTCDILVSAAGALADPVIPDIPGLDGFPGQVFHSSRWNHDHDLAGERVAVIGTGASAIQIIPAVQPLVQRLVVFQRTPAWVMPRADRPITRLEQWLFRTIPATQKLARAGVYLTRESMVGAFVRYPALLQAATVVARAHLRRAVRDPELRAKLTPDYVMGCKRILLSNDYYPALSRPNVDVVASGLQEVRGSTLVAADGTTHDVDTVVFATGFHVTDMPIANRIYDGAGRSLADHWRDGMSALRGTTVTGFPNFFLIVGPNTGLGHSSMIYMIESQLNYILSALRHLDSTGSAALEPRRSAQDAWNARLQQRMRRTVWARGGCASWYLDARGCNTTLWPGSTLSFRAATRRIDPAEYHLFPARTPTAPSAPTAPEVV</sequence>
<evidence type="ECO:0000256" key="3">
    <source>
        <dbReference type="ARBA" id="ARBA00022630"/>
    </source>
</evidence>
<keyword evidence="9" id="KW-1185">Reference proteome</keyword>
<dbReference type="GO" id="GO:0004497">
    <property type="term" value="F:monooxygenase activity"/>
    <property type="evidence" value="ECO:0007669"/>
    <property type="project" value="UniProtKB-KW"/>
</dbReference>
<dbReference type="SUPFAM" id="SSF51905">
    <property type="entry name" value="FAD/NAD(P)-binding domain"/>
    <property type="match status" value="1"/>
</dbReference>
<dbReference type="AlphaFoldDB" id="A0A9P2WQJ1"/>
<evidence type="ECO:0000256" key="2">
    <source>
        <dbReference type="ARBA" id="ARBA00010139"/>
    </source>
</evidence>
<dbReference type="PANTHER" id="PTHR42877:SF4">
    <property type="entry name" value="FAD_NAD(P)-BINDING DOMAIN-CONTAINING PROTEIN-RELATED"/>
    <property type="match status" value="1"/>
</dbReference>
<evidence type="ECO:0000256" key="7">
    <source>
        <dbReference type="ARBA" id="ARBA00023033"/>
    </source>
</evidence>
<comment type="similarity">
    <text evidence="2">Belongs to the FAD-binding monooxygenase family.</text>
</comment>
<protein>
    <submittedName>
        <fullName evidence="8">Monooxygenase</fullName>
    </submittedName>
</protein>
<dbReference type="InterPro" id="IPR051209">
    <property type="entry name" value="FAD-bind_Monooxygenase_sf"/>
</dbReference>
<dbReference type="FunFam" id="3.50.50.60:FF:000214">
    <property type="entry name" value="PROBABLE MONOOXYGENASE"/>
    <property type="match status" value="1"/>
</dbReference>
<comment type="caution">
    <text evidence="8">The sequence shown here is derived from an EMBL/GenBank/DDBJ whole genome shotgun (WGS) entry which is preliminary data.</text>
</comment>